<feature type="compositionally biased region" description="Basic and acidic residues" evidence="2">
    <location>
        <begin position="464"/>
        <end position="519"/>
    </location>
</feature>
<dbReference type="Pfam" id="PF01926">
    <property type="entry name" value="MMR_HSR1"/>
    <property type="match status" value="1"/>
</dbReference>
<organism evidence="5 6">
    <name type="scientific">Plasmodium berghei</name>
    <dbReference type="NCBI Taxonomy" id="5821"/>
    <lineage>
        <taxon>Eukaryota</taxon>
        <taxon>Sar</taxon>
        <taxon>Alveolata</taxon>
        <taxon>Apicomplexa</taxon>
        <taxon>Aconoidasida</taxon>
        <taxon>Haemosporida</taxon>
        <taxon>Plasmodiidae</taxon>
        <taxon>Plasmodium</taxon>
        <taxon>Plasmodium (Vinckeia)</taxon>
    </lineage>
</organism>
<dbReference type="VEuPathDB" id="PlasmoDB:PBANKA_1364700"/>
<name>A0A113ST31_PLABE</name>
<dbReference type="InterPro" id="IPR006073">
    <property type="entry name" value="GTP-bd"/>
</dbReference>
<feature type="region of interest" description="Disordered" evidence="2">
    <location>
        <begin position="1466"/>
        <end position="1497"/>
    </location>
</feature>
<reference evidence="5 6" key="1">
    <citation type="submission" date="2016-02" db="EMBL/GenBank/DDBJ databases">
        <authorList>
            <consortium name="Pathogen Informatics"/>
        </authorList>
    </citation>
    <scope>NUCLEOTIDE SEQUENCE [LARGE SCALE GENOMIC DNA]</scope>
    <source>
        <strain evidence="5 6">K173</strain>
    </source>
</reference>
<dbReference type="SUPFAM" id="SSF52540">
    <property type="entry name" value="P-loop containing nucleoside triphosphate hydrolases"/>
    <property type="match status" value="2"/>
</dbReference>
<keyword evidence="3" id="KW-0732">Signal</keyword>
<feature type="compositionally biased region" description="Acidic residues" evidence="2">
    <location>
        <begin position="435"/>
        <end position="463"/>
    </location>
</feature>
<evidence type="ECO:0000256" key="2">
    <source>
        <dbReference type="SAM" id="MobiDB-lite"/>
    </source>
</evidence>
<keyword evidence="1" id="KW-0175">Coiled coil</keyword>
<feature type="region of interest" description="Disordered" evidence="2">
    <location>
        <begin position="429"/>
        <end position="538"/>
    </location>
</feature>
<evidence type="ECO:0000256" key="3">
    <source>
        <dbReference type="SAM" id="SignalP"/>
    </source>
</evidence>
<dbReference type="InterPro" id="IPR050896">
    <property type="entry name" value="Mito_lipid_metab_GTPase"/>
</dbReference>
<evidence type="ECO:0000313" key="6">
    <source>
        <dbReference type="Proteomes" id="UP000069549"/>
    </source>
</evidence>
<dbReference type="Gene3D" id="3.40.50.300">
    <property type="entry name" value="P-loop containing nucleotide triphosphate hydrolases"/>
    <property type="match status" value="1"/>
</dbReference>
<dbReference type="GO" id="GO:0005525">
    <property type="term" value="F:GTP binding"/>
    <property type="evidence" value="ECO:0007669"/>
    <property type="project" value="InterPro"/>
</dbReference>
<gene>
    <name evidence="5" type="ORF">PBK173_000426100</name>
</gene>
<evidence type="ECO:0000259" key="4">
    <source>
        <dbReference type="Pfam" id="PF01926"/>
    </source>
</evidence>
<feature type="compositionally biased region" description="Acidic residues" evidence="2">
    <location>
        <begin position="520"/>
        <end position="532"/>
    </location>
</feature>
<feature type="signal peptide" evidence="3">
    <location>
        <begin position="1"/>
        <end position="22"/>
    </location>
</feature>
<sequence>MLLKLVLFFTINIFFIHTKCNSYYIRRKFFENLFFLNYNSNNLNNFDIDGNKKIKTLGKKKNFVIKLKSKEYNEIYQNSRRKYKYIDKKFPACFFLTNGRERNKLDIQCDEDNHHKWFYISGKYKNKKDSLNINSRIYSGTFDSIFKENFNENDRLKKSELISILACICTNIVIQYLKIKEEKKMENFDYSFDYSVMNILKLVNFEYDVNEEIEKKKKKKYKKKKKEYIDKRYRTNDNADFENNKIDNEYTEEVNINIDNKNTKEEDERLNEYIKKLEYNTLELTEIEPYIDLFFGKKTYKNIFIKHNIDIQKIYKVLNEALFDKCKEKENVIQLQKFVEEEEKTLKKKKINVRNAKTFNDYMHNFNALEEKRNIEEVENILYDDMNNLMENETIINDDIVKNKEKKKKKKKRENSQITKWKKENKYEGKLELDSSSDGDDDDDGNWENENEETENEETENEENENRENENKENENEENENRENENKENENEENENRENENKENENEENENRENENKENENEENENEENDDNYENKNDEKINSLSYILIKNCNNLEKEKNEDQKEDKSDIILIKFIYDNKYKCEFRTDIGVIVYDMENDHFENLDKIKMINIGKECNDNIIISGENKVCEKNELNDDSLKFIEKINLYELYSLPYKKRYKKKQRIIKEINKKINYDNVEENDKKVLLYTYLRIWNDDLHFYELNKFDIKMFEKDKNNGEEIDENISLNGKKKYNFFRNYNYSDKEEILITSGTYNKIISSEKNLEKRNKNIYDLLSNDENFFNDDFISFNLNLYINNRKVINNIEDLINILKSFNCYFSKNILNYLIKIKKEKNEFLFLSYKQFLNNYTFNEEDELFSVNKILDKCRIENRYINLFGKDENGNYRNNRFSKLFVFPIASKYRLKKYKFIKNVKLNIFDTRKGMNFCGEKRRNGTSIYSIIDDNKKNKRKNREKNMKKNENNYITQLMEDYDTDFSKKIDNELINFENINNIIELKDGNKENIEKEKNNSYSNDDKKFVQNEKSNIVKKSYFKKMIEKQKKINDFLSLENMKGNIKKHINIVDLDGAIKYFTNEEQAGGKNKKFDSINNINDEEERKEFNYNKSQDIVEGINKMEEIELDESIKKMLQNNNMHRLNTIETENKINIEKKKEEKEKINNFFKDMKAQVKISNDTCVGCGISFQTIDKKRLGYLRNHIYKKVITDEENSDKDSILKEIYEVNENFDENKKFEENVDLNYKLEFEEIIKSTKKYIQKQNEKNEEIEINEQDKKGEIFNDHLINNKAINNTSMNCLEEGIMKDGESEIVDNKPYICERCFDLKYKNRIKNNLIINYSNKNEISAHDFEKYVINIFKKKCFIIYIVDILDLYIYSNLQKLFKIYKKLHSDKKKVEGFYFCINKIDLLKGYKEFTVKTYIHNFLKNHKINILFNNIFLISAKTGYNVKKLIYTVYVRSKNAFMKKKKKKKKENSEDFPLSEDSDEEISKQNEEAVVGENEETGDQNEEYKDFMSELYENDKNENEHILKEHGRKKKKRNPKNVNLYIVGNANSGKSTLINYLLKSLTKEKSKNMNSNNNFLISNSIIPGTTLKNIKIKLNNNLTINDTPGIISNNSILSYLNFDEMKYVVCTKLKKKIPSIYINENDYIFIGGIVYINILNIKKYYSIMSFFMSDKIPIIKRKRFSKDPKEFLKKKIQSGYIYPPFSVDRFNEISDFKKCHFNINNPYVNTDNSSYDIHIQGLGCITFYSFQNIEFDLYTLKNVDVIGRPSLMPYHKKYGMLDFSVKKKI</sequence>
<proteinExistence type="predicted"/>
<evidence type="ECO:0000256" key="1">
    <source>
        <dbReference type="SAM" id="Coils"/>
    </source>
</evidence>
<evidence type="ECO:0000313" key="5">
    <source>
        <dbReference type="EMBL" id="CXJ05860.1"/>
    </source>
</evidence>
<dbReference type="Proteomes" id="UP000069549">
    <property type="component" value="Chromosome 13"/>
</dbReference>
<feature type="domain" description="G" evidence="4">
    <location>
        <begin position="1539"/>
        <end position="1606"/>
    </location>
</feature>
<dbReference type="PANTHER" id="PTHR46434:SF1">
    <property type="entry name" value="GENETIC INTERACTOR OF PROHIBITINS 3, MITOCHONDRIAL"/>
    <property type="match status" value="1"/>
</dbReference>
<dbReference type="GO" id="GO:0005739">
    <property type="term" value="C:mitochondrion"/>
    <property type="evidence" value="ECO:0007669"/>
    <property type="project" value="TreeGrafter"/>
</dbReference>
<dbReference type="EMBL" id="LT160033">
    <property type="protein sequence ID" value="CXJ05860.1"/>
    <property type="molecule type" value="Genomic_DNA"/>
</dbReference>
<dbReference type="OMA" id="DNNGDYY"/>
<dbReference type="PANTHER" id="PTHR46434">
    <property type="entry name" value="GENETIC INTERACTOR OF PROHIBITINS 3, MITOCHONDRIAL"/>
    <property type="match status" value="1"/>
</dbReference>
<feature type="chain" id="PRO_5007145219" description="G domain-containing protein" evidence="3">
    <location>
        <begin position="23"/>
        <end position="1783"/>
    </location>
</feature>
<dbReference type="InterPro" id="IPR027417">
    <property type="entry name" value="P-loop_NTPase"/>
</dbReference>
<feature type="coiled-coil region" evidence="1">
    <location>
        <begin position="1244"/>
        <end position="1271"/>
    </location>
</feature>
<protein>
    <recommendedName>
        <fullName evidence="4">G domain-containing protein</fullName>
    </recommendedName>
</protein>
<accession>A0A113ST31</accession>